<accession>A0A2A6RE10</accession>
<protein>
    <submittedName>
        <fullName evidence="1">Uncharacterized protein</fullName>
    </submittedName>
</protein>
<gene>
    <name evidence="1" type="ORF">CJ255_20805</name>
</gene>
<dbReference type="EMBL" id="NQWI01000189">
    <property type="protein sequence ID" value="PDW00302.1"/>
    <property type="molecule type" value="Genomic_DNA"/>
</dbReference>
<keyword evidence="2" id="KW-1185">Reference proteome</keyword>
<sequence length="82" mass="9389">MDILFLNGQMLRQCVSYEWGIIMVKPIVNQYQPDLVSPPGETLEELLEERGMAQAEETLRNCNDLKQRFTWVSSDEVGVSVV</sequence>
<evidence type="ECO:0000313" key="1">
    <source>
        <dbReference type="EMBL" id="PDW00302.1"/>
    </source>
</evidence>
<dbReference type="AlphaFoldDB" id="A0A2A6RE10"/>
<evidence type="ECO:0000313" key="2">
    <source>
        <dbReference type="Proteomes" id="UP000220527"/>
    </source>
</evidence>
<reference evidence="2" key="1">
    <citation type="submission" date="2017-08" db="EMBL/GenBank/DDBJ databases">
        <authorList>
            <person name="Grouzdev D.S."/>
            <person name="Gaisin V.A."/>
            <person name="Rysina M.S."/>
            <person name="Gorlenko V.M."/>
        </authorList>
    </citation>
    <scope>NUCLEOTIDE SEQUENCE [LARGE SCALE GENOMIC DNA]</scope>
    <source>
        <strain evidence="2">Kir15-3F</strain>
    </source>
</reference>
<proteinExistence type="predicted"/>
<organism evidence="1 2">
    <name type="scientific">Candidatus Viridilinea mediisalina</name>
    <dbReference type="NCBI Taxonomy" id="2024553"/>
    <lineage>
        <taxon>Bacteria</taxon>
        <taxon>Bacillati</taxon>
        <taxon>Chloroflexota</taxon>
        <taxon>Chloroflexia</taxon>
        <taxon>Chloroflexales</taxon>
        <taxon>Chloroflexineae</taxon>
        <taxon>Oscillochloridaceae</taxon>
        <taxon>Candidatus Viridilinea</taxon>
    </lineage>
</organism>
<dbReference type="Proteomes" id="UP000220527">
    <property type="component" value="Unassembled WGS sequence"/>
</dbReference>
<comment type="caution">
    <text evidence="1">The sequence shown here is derived from an EMBL/GenBank/DDBJ whole genome shotgun (WGS) entry which is preliminary data.</text>
</comment>
<name>A0A2A6RE10_9CHLR</name>